<dbReference type="Pfam" id="PF05179">
    <property type="entry name" value="CDC73_C"/>
    <property type="match status" value="1"/>
</dbReference>
<reference evidence="10" key="1">
    <citation type="journal article" date="2011" name="Genome Res.">
        <title>Phylogeny-wide analysis of social amoeba genomes highlights ancient origins for complex intercellular communication.</title>
        <authorList>
            <person name="Heidel A.J."/>
            <person name="Lawal H.M."/>
            <person name="Felder M."/>
            <person name="Schilde C."/>
            <person name="Helps N.R."/>
            <person name="Tunggal B."/>
            <person name="Rivero F."/>
            <person name="John U."/>
            <person name="Schleicher M."/>
            <person name="Eichinger L."/>
            <person name="Platzer M."/>
            <person name="Noegel A.A."/>
            <person name="Schaap P."/>
            <person name="Gloeckner G."/>
        </authorList>
    </citation>
    <scope>NUCLEOTIDE SEQUENCE [LARGE SCALE GENOMIC DNA]</scope>
    <source>
        <strain evidence="10">SH3</strain>
    </source>
</reference>
<feature type="region of interest" description="Disordered" evidence="6">
    <location>
        <begin position="237"/>
        <end position="285"/>
    </location>
</feature>
<dbReference type="FunFam" id="3.40.50.11990:FF:000002">
    <property type="entry name" value="protein CDC73 homolog"/>
    <property type="match status" value="1"/>
</dbReference>
<sequence length="452" mass="51131">MGDPLTLLRDYISTSQQIVQEGDDYVFGKTKFNKNTPTAFKSSTGGNYTLQAVHFFYVNRDVSRGVYVLQTTRVGTNAVAVNDRKKLLAYLEGSSLDIGEDMFQAPPITQSIPSYTSDAMDIEDVDMNKRIGGEIQEIELTLDLQTEKDSLALRIDTVKSILPEGYNENESDFIESIKNKRKLGNLEKNGFVLADENVTKNIVQREKLGSDRSSILSITTNIGDSILESYKKFKKEEEEEKKRKSHGKSDHHHHGKPSSSSQSSSQQSSSSSLTSSSSSSSSTNIKNRTPIIIVPSSMTSPISIYNVKDLLQSSKYISSLEKKEEMSAQNISKPSMSSFDRLVGTQKVAYEVFDNTRLLKPEDWMRVAAVFVQGEAWQFKDWKWSNPVDLLSNVKGYYLKYDDHATPDVVKSWDVKILNISKQKRHLDQTAQIEFWNSFDEYILTKKPYLNH</sequence>
<evidence type="ECO:0000259" key="7">
    <source>
        <dbReference type="Pfam" id="PF05179"/>
    </source>
</evidence>
<feature type="compositionally biased region" description="Basic residues" evidence="6">
    <location>
        <begin position="243"/>
        <end position="256"/>
    </location>
</feature>
<gene>
    <name evidence="9" type="primary">cdc73</name>
    <name evidence="9" type="ORF">DFA_07115</name>
</gene>
<keyword evidence="10" id="KW-1185">Reference proteome</keyword>
<feature type="domain" description="Paf1 complex subunit Cdc73 N-terminal" evidence="8">
    <location>
        <begin position="1"/>
        <end position="267"/>
    </location>
</feature>
<dbReference type="GO" id="GO:0032968">
    <property type="term" value="P:positive regulation of transcription elongation by RNA polymerase II"/>
    <property type="evidence" value="ECO:0007669"/>
    <property type="project" value="TreeGrafter"/>
</dbReference>
<dbReference type="PANTHER" id="PTHR12466:SF8">
    <property type="entry name" value="PARAFIBROMIN"/>
    <property type="match status" value="1"/>
</dbReference>
<evidence type="ECO:0000256" key="6">
    <source>
        <dbReference type="SAM" id="MobiDB-lite"/>
    </source>
</evidence>
<protein>
    <submittedName>
        <fullName evidence="9">RNA polymerase II complex component</fullName>
    </submittedName>
</protein>
<dbReference type="OrthoDB" id="2186602at2759"/>
<comment type="similarity">
    <text evidence="2">Belongs to the CDC73 family.</text>
</comment>
<dbReference type="InterPro" id="IPR007852">
    <property type="entry name" value="Cdc73/Parafibromin"/>
</dbReference>
<dbReference type="GeneID" id="14872349"/>
<dbReference type="Proteomes" id="UP000007797">
    <property type="component" value="Unassembled WGS sequence"/>
</dbReference>
<keyword evidence="3" id="KW-0805">Transcription regulation</keyword>
<dbReference type="GO" id="GO:0006368">
    <property type="term" value="P:transcription elongation by RNA polymerase II"/>
    <property type="evidence" value="ECO:0007669"/>
    <property type="project" value="InterPro"/>
</dbReference>
<dbReference type="GO" id="GO:0016593">
    <property type="term" value="C:Cdc73/Paf1 complex"/>
    <property type="evidence" value="ECO:0007669"/>
    <property type="project" value="InterPro"/>
</dbReference>
<evidence type="ECO:0000256" key="2">
    <source>
        <dbReference type="ARBA" id="ARBA00010427"/>
    </source>
</evidence>
<evidence type="ECO:0000256" key="1">
    <source>
        <dbReference type="ARBA" id="ARBA00004123"/>
    </source>
</evidence>
<dbReference type="InterPro" id="IPR032041">
    <property type="entry name" value="Cdc73_N"/>
</dbReference>
<feature type="compositionally biased region" description="Low complexity" evidence="6">
    <location>
        <begin position="258"/>
        <end position="282"/>
    </location>
</feature>
<proteinExistence type="inferred from homology"/>
<dbReference type="OMA" id="CAFHLKY"/>
<name>F4PVI6_CACFS</name>
<comment type="subcellular location">
    <subcellularLocation>
        <location evidence="1">Nucleus</location>
    </subcellularLocation>
</comment>
<dbReference type="KEGG" id="dfa:DFA_07115"/>
<dbReference type="Pfam" id="PF16050">
    <property type="entry name" value="CDC73_N"/>
    <property type="match status" value="1"/>
</dbReference>
<dbReference type="RefSeq" id="XP_004366983.1">
    <property type="nucleotide sequence ID" value="XM_004366926.1"/>
</dbReference>
<dbReference type="AlphaFoldDB" id="F4PVI6"/>
<organism evidence="9 10">
    <name type="scientific">Cavenderia fasciculata</name>
    <name type="common">Slime mold</name>
    <name type="synonym">Dictyostelium fasciculatum</name>
    <dbReference type="NCBI Taxonomy" id="261658"/>
    <lineage>
        <taxon>Eukaryota</taxon>
        <taxon>Amoebozoa</taxon>
        <taxon>Evosea</taxon>
        <taxon>Eumycetozoa</taxon>
        <taxon>Dictyostelia</taxon>
        <taxon>Acytosteliales</taxon>
        <taxon>Cavenderiaceae</taxon>
        <taxon>Cavenderia</taxon>
    </lineage>
</organism>
<dbReference type="EMBL" id="GL883013">
    <property type="protein sequence ID" value="EGG20000.1"/>
    <property type="molecule type" value="Genomic_DNA"/>
</dbReference>
<dbReference type="PANTHER" id="PTHR12466">
    <property type="entry name" value="CDC73 DOMAIN PROTEIN"/>
    <property type="match status" value="1"/>
</dbReference>
<evidence type="ECO:0000313" key="10">
    <source>
        <dbReference type="Proteomes" id="UP000007797"/>
    </source>
</evidence>
<dbReference type="InterPro" id="IPR031336">
    <property type="entry name" value="CDC73_C"/>
</dbReference>
<evidence type="ECO:0000256" key="4">
    <source>
        <dbReference type="ARBA" id="ARBA00023163"/>
    </source>
</evidence>
<evidence type="ECO:0000256" key="3">
    <source>
        <dbReference type="ARBA" id="ARBA00023015"/>
    </source>
</evidence>
<keyword evidence="5" id="KW-0539">Nucleus</keyword>
<evidence type="ECO:0000256" key="5">
    <source>
        <dbReference type="ARBA" id="ARBA00023242"/>
    </source>
</evidence>
<keyword evidence="4" id="KW-0804">Transcription</keyword>
<feature type="domain" description="Cell division control protein 73 C-terminal" evidence="7">
    <location>
        <begin position="286"/>
        <end position="441"/>
    </location>
</feature>
<dbReference type="InterPro" id="IPR038103">
    <property type="entry name" value="CDC73_C_sf"/>
</dbReference>
<dbReference type="STRING" id="1054147.F4PVI6"/>
<evidence type="ECO:0000313" key="9">
    <source>
        <dbReference type="EMBL" id="EGG20000.1"/>
    </source>
</evidence>
<accession>F4PVI6</accession>
<dbReference type="GO" id="GO:0000993">
    <property type="term" value="F:RNA polymerase II complex binding"/>
    <property type="evidence" value="ECO:0007669"/>
    <property type="project" value="TreeGrafter"/>
</dbReference>
<dbReference type="Gene3D" id="3.40.50.11990">
    <property type="entry name" value="RNA polymerase II accessory factor, Cdc73 C-terminal domain"/>
    <property type="match status" value="1"/>
</dbReference>
<evidence type="ECO:0000259" key="8">
    <source>
        <dbReference type="Pfam" id="PF16050"/>
    </source>
</evidence>